<dbReference type="EMBL" id="JBHSPF010000065">
    <property type="protein sequence ID" value="MFC5629636.1"/>
    <property type="molecule type" value="Genomic_DNA"/>
</dbReference>
<protein>
    <submittedName>
        <fullName evidence="1">Uncharacterized protein</fullName>
    </submittedName>
</protein>
<comment type="caution">
    <text evidence="1">The sequence shown here is derived from an EMBL/GenBank/DDBJ whole genome shotgun (WGS) entry which is preliminary data.</text>
</comment>
<organism evidence="1 2">
    <name type="scientific">Aliibacillus thermotolerans</name>
    <dbReference type="NCBI Taxonomy" id="1834418"/>
    <lineage>
        <taxon>Bacteria</taxon>
        <taxon>Bacillati</taxon>
        <taxon>Bacillota</taxon>
        <taxon>Bacilli</taxon>
        <taxon>Bacillales</taxon>
        <taxon>Bacillaceae</taxon>
        <taxon>Aliibacillus</taxon>
    </lineage>
</organism>
<proteinExistence type="predicted"/>
<dbReference type="SUPFAM" id="SSF56672">
    <property type="entry name" value="DNA/RNA polymerases"/>
    <property type="match status" value="1"/>
</dbReference>
<reference evidence="2" key="1">
    <citation type="journal article" date="2019" name="Int. J. Syst. Evol. Microbiol.">
        <title>The Global Catalogue of Microorganisms (GCM) 10K type strain sequencing project: providing services to taxonomists for standard genome sequencing and annotation.</title>
        <authorList>
            <consortium name="The Broad Institute Genomics Platform"/>
            <consortium name="The Broad Institute Genome Sequencing Center for Infectious Disease"/>
            <person name="Wu L."/>
            <person name="Ma J."/>
        </authorList>
    </citation>
    <scope>NUCLEOTIDE SEQUENCE [LARGE SCALE GENOMIC DNA]</scope>
    <source>
        <strain evidence="2">CGMCC 1.15790</strain>
    </source>
</reference>
<accession>A0ABW0UAC0</accession>
<keyword evidence="2" id="KW-1185">Reference proteome</keyword>
<gene>
    <name evidence="1" type="ORF">ACFPTR_12320</name>
</gene>
<dbReference type="Proteomes" id="UP001596143">
    <property type="component" value="Unassembled WGS sequence"/>
</dbReference>
<evidence type="ECO:0000313" key="2">
    <source>
        <dbReference type="Proteomes" id="UP001596143"/>
    </source>
</evidence>
<evidence type="ECO:0000313" key="1">
    <source>
        <dbReference type="EMBL" id="MFC5629636.1"/>
    </source>
</evidence>
<dbReference type="InterPro" id="IPR043502">
    <property type="entry name" value="DNA/RNA_pol_sf"/>
</dbReference>
<name>A0ABW0UAC0_9BACI</name>
<sequence length="64" mass="7100">MPVRRVEIPKPDGGVRLLGIPTVTDRFIQQAIAQVLSKSYRGYTTQRFPSIVTASVQIGVPMMQ</sequence>